<dbReference type="PRINTS" id="PR00987">
    <property type="entry name" value="TRNASYNTHGLU"/>
</dbReference>
<keyword evidence="5 8" id="KW-0067">ATP-binding</keyword>
<organism evidence="11 12">
    <name type="scientific">Ahrensia marina</name>
    <dbReference type="NCBI Taxonomy" id="1514904"/>
    <lineage>
        <taxon>Bacteria</taxon>
        <taxon>Pseudomonadati</taxon>
        <taxon>Pseudomonadota</taxon>
        <taxon>Alphaproteobacteria</taxon>
        <taxon>Hyphomicrobiales</taxon>
        <taxon>Ahrensiaceae</taxon>
        <taxon>Ahrensia</taxon>
    </lineage>
</organism>
<comment type="subcellular location">
    <subcellularLocation>
        <location evidence="8">Cytoplasm</location>
    </subcellularLocation>
</comment>
<dbReference type="PROSITE" id="PS00178">
    <property type="entry name" value="AA_TRNA_LIGASE_I"/>
    <property type="match status" value="1"/>
</dbReference>
<comment type="caution">
    <text evidence="8">Lacks conserved residue(s) required for the propagation of feature annotation.</text>
</comment>
<dbReference type="SUPFAM" id="SSF52374">
    <property type="entry name" value="Nucleotidylyl transferase"/>
    <property type="match status" value="1"/>
</dbReference>
<keyword evidence="3 8" id="KW-0436">Ligase</keyword>
<dbReference type="PATRIC" id="fig|1514904.3.peg.1033"/>
<keyword evidence="7 8" id="KW-0030">Aminoacyl-tRNA synthetase</keyword>
<dbReference type="InterPro" id="IPR020751">
    <property type="entry name" value="aa-tRNA-synth_I_codon-bd_sub2"/>
</dbReference>
<evidence type="ECO:0000259" key="9">
    <source>
        <dbReference type="Pfam" id="PF00749"/>
    </source>
</evidence>
<keyword evidence="4 8" id="KW-0547">Nucleotide-binding</keyword>
<feature type="binding site" evidence="8">
    <location>
        <position position="253"/>
    </location>
    <ligand>
        <name>ATP</name>
        <dbReference type="ChEBI" id="CHEBI:30616"/>
    </ligand>
</feature>
<evidence type="ECO:0000256" key="2">
    <source>
        <dbReference type="ARBA" id="ARBA00022490"/>
    </source>
</evidence>
<dbReference type="PANTHER" id="PTHR43311:SF2">
    <property type="entry name" value="GLUTAMATE--TRNA LIGASE, MITOCHONDRIAL-RELATED"/>
    <property type="match status" value="1"/>
</dbReference>
<dbReference type="Gene3D" id="3.40.50.620">
    <property type="entry name" value="HUPs"/>
    <property type="match status" value="1"/>
</dbReference>
<dbReference type="InterPro" id="IPR049940">
    <property type="entry name" value="GluQ/Sye"/>
</dbReference>
<feature type="short sequence motif" description="'HIGH' region" evidence="8">
    <location>
        <begin position="9"/>
        <end position="19"/>
    </location>
</feature>
<dbReference type="InterPro" id="IPR045462">
    <property type="entry name" value="aa-tRNA-synth_I_cd-bd"/>
</dbReference>
<dbReference type="OrthoDB" id="9807503at2"/>
<evidence type="ECO:0000313" key="12">
    <source>
        <dbReference type="Proteomes" id="UP000038011"/>
    </source>
</evidence>
<dbReference type="GO" id="GO:0004818">
    <property type="term" value="F:glutamate-tRNA ligase activity"/>
    <property type="evidence" value="ECO:0007669"/>
    <property type="project" value="UniProtKB-UniRule"/>
</dbReference>
<dbReference type="InterPro" id="IPR000924">
    <property type="entry name" value="Glu/Gln-tRNA-synth"/>
</dbReference>
<dbReference type="InterPro" id="IPR004527">
    <property type="entry name" value="Glu-tRNA-ligase_bac/mito"/>
</dbReference>
<comment type="caution">
    <text evidence="11">The sequence shown here is derived from an EMBL/GenBank/DDBJ whole genome shotgun (WGS) entry which is preliminary data.</text>
</comment>
<dbReference type="Gene3D" id="1.10.10.350">
    <property type="match status" value="1"/>
</dbReference>
<dbReference type="Proteomes" id="UP000038011">
    <property type="component" value="Unassembled WGS sequence"/>
</dbReference>
<comment type="similarity">
    <text evidence="1 8">Belongs to the class-I aminoacyl-tRNA synthetase family. Glutamate--tRNA ligase type 1 subfamily.</text>
</comment>
<name>A0A0M9GMF6_9HYPH</name>
<protein>
    <recommendedName>
        <fullName evidence="8">Glutamate--tRNA ligase</fullName>
        <ecNumber evidence="8">6.1.1.17</ecNumber>
    </recommendedName>
    <alternativeName>
        <fullName evidence="8">Glutamyl-tRNA synthetase</fullName>
        <shortName evidence="8">GluRS</shortName>
    </alternativeName>
</protein>
<reference evidence="11 12" key="1">
    <citation type="submission" date="2015-01" db="EMBL/GenBank/DDBJ databases">
        <title>Ahrensia donghaiensis sp. nov., a novel dimethylsulphoniopropionate-cleavage bacterium isolated from seawater and emended descriptions of the genus Ahrensia and Ahrensia kielensis.</title>
        <authorList>
            <person name="Liu J."/>
        </authorList>
    </citation>
    <scope>NUCLEOTIDE SEQUENCE [LARGE SCALE GENOMIC DNA]</scope>
    <source>
        <strain evidence="11 12">LZD062</strain>
    </source>
</reference>
<dbReference type="InterPro" id="IPR014729">
    <property type="entry name" value="Rossmann-like_a/b/a_fold"/>
</dbReference>
<evidence type="ECO:0000256" key="8">
    <source>
        <dbReference type="HAMAP-Rule" id="MF_00022"/>
    </source>
</evidence>
<dbReference type="InterPro" id="IPR020058">
    <property type="entry name" value="Glu/Gln-tRNA-synth_Ib_cat-dom"/>
</dbReference>
<evidence type="ECO:0000259" key="10">
    <source>
        <dbReference type="Pfam" id="PF19269"/>
    </source>
</evidence>
<evidence type="ECO:0000256" key="7">
    <source>
        <dbReference type="ARBA" id="ARBA00023146"/>
    </source>
</evidence>
<evidence type="ECO:0000256" key="6">
    <source>
        <dbReference type="ARBA" id="ARBA00022917"/>
    </source>
</evidence>
<dbReference type="HAMAP" id="MF_00022">
    <property type="entry name" value="Glu_tRNA_synth_type1"/>
    <property type="match status" value="1"/>
</dbReference>
<gene>
    <name evidence="8" type="primary">gltX</name>
    <name evidence="11" type="ORF">SU32_10960</name>
</gene>
<comment type="subunit">
    <text evidence="8">Monomer.</text>
</comment>
<dbReference type="PANTHER" id="PTHR43311">
    <property type="entry name" value="GLUTAMATE--TRNA LIGASE"/>
    <property type="match status" value="1"/>
</dbReference>
<dbReference type="EMBL" id="JXMU01000015">
    <property type="protein sequence ID" value="KPB00929.1"/>
    <property type="molecule type" value="Genomic_DNA"/>
</dbReference>
<dbReference type="GO" id="GO:0006424">
    <property type="term" value="P:glutamyl-tRNA aminoacylation"/>
    <property type="evidence" value="ECO:0007669"/>
    <property type="project" value="UniProtKB-UniRule"/>
</dbReference>
<dbReference type="RefSeq" id="WP_053999410.1">
    <property type="nucleotide sequence ID" value="NZ_JXMU01000015.1"/>
</dbReference>
<dbReference type="Pfam" id="PF19269">
    <property type="entry name" value="Anticodon_2"/>
    <property type="match status" value="1"/>
</dbReference>
<keyword evidence="12" id="KW-1185">Reference proteome</keyword>
<dbReference type="InterPro" id="IPR008925">
    <property type="entry name" value="aa_tRNA-synth_I_cd-bd_sf"/>
</dbReference>
<dbReference type="Pfam" id="PF00749">
    <property type="entry name" value="tRNA-synt_1c"/>
    <property type="match status" value="1"/>
</dbReference>
<feature type="domain" description="Aminoacyl-tRNA synthetase class I anticodon-binding" evidence="10">
    <location>
        <begin position="387"/>
        <end position="457"/>
    </location>
</feature>
<dbReference type="EC" id="6.1.1.17" evidence="8"/>
<dbReference type="NCBIfam" id="TIGR00464">
    <property type="entry name" value="gltX_bact"/>
    <property type="match status" value="1"/>
</dbReference>
<dbReference type="GO" id="GO:0005524">
    <property type="term" value="F:ATP binding"/>
    <property type="evidence" value="ECO:0007669"/>
    <property type="project" value="UniProtKB-UniRule"/>
</dbReference>
<dbReference type="SUPFAM" id="SSF48163">
    <property type="entry name" value="An anticodon-binding domain of class I aminoacyl-tRNA synthetases"/>
    <property type="match status" value="1"/>
</dbReference>
<dbReference type="InterPro" id="IPR001412">
    <property type="entry name" value="aa-tRNA-synth_I_CS"/>
</dbReference>
<evidence type="ECO:0000256" key="4">
    <source>
        <dbReference type="ARBA" id="ARBA00022741"/>
    </source>
</evidence>
<comment type="function">
    <text evidence="8">Catalyzes the attachment of glutamate to tRNA(Glu) in a two-step reaction: glutamate is first activated by ATP to form Glu-AMP and then transferred to the acceptor end of tRNA(Glu).</text>
</comment>
<dbReference type="GO" id="GO:0005737">
    <property type="term" value="C:cytoplasm"/>
    <property type="evidence" value="ECO:0007669"/>
    <property type="project" value="UniProtKB-SubCell"/>
</dbReference>
<feature type="domain" description="Glutamyl/glutaminyl-tRNA synthetase class Ib catalytic" evidence="9">
    <location>
        <begin position="3"/>
        <end position="317"/>
    </location>
</feature>
<dbReference type="AlphaFoldDB" id="A0A0M9GMF6"/>
<accession>A0A0M9GMF6</accession>
<dbReference type="GO" id="GO:0000049">
    <property type="term" value="F:tRNA binding"/>
    <property type="evidence" value="ECO:0007669"/>
    <property type="project" value="InterPro"/>
</dbReference>
<evidence type="ECO:0000256" key="3">
    <source>
        <dbReference type="ARBA" id="ARBA00022598"/>
    </source>
</evidence>
<evidence type="ECO:0000256" key="5">
    <source>
        <dbReference type="ARBA" id="ARBA00022840"/>
    </source>
</evidence>
<keyword evidence="6 8" id="KW-0648">Protein biosynthesis</keyword>
<proteinExistence type="inferred from homology"/>
<evidence type="ECO:0000256" key="1">
    <source>
        <dbReference type="ARBA" id="ARBA00007894"/>
    </source>
</evidence>
<keyword evidence="2 8" id="KW-0963">Cytoplasm</keyword>
<comment type="catalytic activity">
    <reaction evidence="8">
        <text>tRNA(Glu) + L-glutamate + ATP = L-glutamyl-tRNA(Glu) + AMP + diphosphate</text>
        <dbReference type="Rhea" id="RHEA:23540"/>
        <dbReference type="Rhea" id="RHEA-COMP:9663"/>
        <dbReference type="Rhea" id="RHEA-COMP:9680"/>
        <dbReference type="ChEBI" id="CHEBI:29985"/>
        <dbReference type="ChEBI" id="CHEBI:30616"/>
        <dbReference type="ChEBI" id="CHEBI:33019"/>
        <dbReference type="ChEBI" id="CHEBI:78442"/>
        <dbReference type="ChEBI" id="CHEBI:78520"/>
        <dbReference type="ChEBI" id="CHEBI:456215"/>
        <dbReference type="EC" id="6.1.1.17"/>
    </reaction>
</comment>
<dbReference type="STRING" id="1514904.SU32_10960"/>
<feature type="short sequence motif" description="'KMSKS' region" evidence="8">
    <location>
        <begin position="250"/>
        <end position="254"/>
    </location>
</feature>
<evidence type="ECO:0000313" key="11">
    <source>
        <dbReference type="EMBL" id="KPB00929.1"/>
    </source>
</evidence>
<sequence>MSVTVRFAPSPTGFIHIGNVRTALFNWLYALKNDGQFVLRYDDTDIARSKAEYAEQIAKDLNWLGVKPHRVEYQSKRMANYDEAAQRLKDAGLLYPCYETADELERRRKIRLGRKLPPLYGREALKLTDEEKAAFEAEGRKPHWRFLLPNFENDPFTTKRTEIVFEDAVRGRQAVDLASMSDPVLIREDGTYLYTLPSVVDDIEMGVTHIIRGDDHVTNTGAQIALFEAMGATAPQFGHHNLLTTISGEGLSKRTGALSIKSLEEGGYEPMAVNSLAVLIGTSENVSAVPDMKALAELFDITSTTKSAAKFDPAELDGLNETLVHALTFDDVKERLSAAGVDVADERAKDFWTLIVKNLKKVSDAGDWWPIIANGKASDAVLEGDDLEFASDAFDALPEGPVDNQTWKQWTDALKASSGRKGRGLFMPLRIALTGRAWGPELADLLPLLGREEILARRP</sequence>